<feature type="domain" description="Cytidyltransferase-like" evidence="10">
    <location>
        <begin position="6"/>
        <end position="134"/>
    </location>
</feature>
<feature type="binding site" evidence="9">
    <location>
        <position position="10"/>
    </location>
    <ligand>
        <name>substrate</name>
    </ligand>
</feature>
<feature type="binding site" evidence="9">
    <location>
        <begin position="124"/>
        <end position="130"/>
    </location>
    <ligand>
        <name>ATP</name>
        <dbReference type="ChEBI" id="CHEBI:30616"/>
    </ligand>
</feature>
<keyword evidence="2 9" id="KW-0808">Transferase</keyword>
<dbReference type="Pfam" id="PF01467">
    <property type="entry name" value="CTP_transf_like"/>
    <property type="match status" value="1"/>
</dbReference>
<sequence length="164" mass="18257">MNTKALFPGSFDPFTSGHLNILKRALTMFDEVTVAIGINIDKRGFFPTEVKMEIIRQATEGLKGVNIISYDNLTVDACRSLGIRHIVRGVRNMIDFETERSIADANRKLAPEIETIIIPTAQEFAHISSTAVRDLLKHHGDTSLFIPEGVDLHSLAADAWQKKI</sequence>
<dbReference type="GO" id="GO:0015937">
    <property type="term" value="P:coenzyme A biosynthetic process"/>
    <property type="evidence" value="ECO:0007669"/>
    <property type="project" value="UniProtKB-UniRule"/>
</dbReference>
<comment type="function">
    <text evidence="9">Reversibly transfers an adenylyl group from ATP to 4'-phosphopantetheine, yielding dephospho-CoA (dPCoA) and pyrophosphate.</text>
</comment>
<accession>A0A9D9NRK6</accession>
<comment type="pathway">
    <text evidence="9">Cofactor biosynthesis; coenzyme A biosynthesis; CoA from (R)-pantothenate: step 4/5.</text>
</comment>
<evidence type="ECO:0000313" key="12">
    <source>
        <dbReference type="Proteomes" id="UP000823750"/>
    </source>
</evidence>
<name>A0A9D9NRK6_9BACT</name>
<evidence type="ECO:0000256" key="5">
    <source>
        <dbReference type="ARBA" id="ARBA00022840"/>
    </source>
</evidence>
<evidence type="ECO:0000256" key="4">
    <source>
        <dbReference type="ARBA" id="ARBA00022741"/>
    </source>
</evidence>
<dbReference type="PANTHER" id="PTHR21342:SF1">
    <property type="entry name" value="PHOSPHOPANTETHEINE ADENYLYLTRANSFERASE"/>
    <property type="match status" value="1"/>
</dbReference>
<keyword evidence="7 9" id="KW-0173">Coenzyme A biosynthesis</keyword>
<feature type="binding site" evidence="9">
    <location>
        <position position="42"/>
    </location>
    <ligand>
        <name>substrate</name>
    </ligand>
</feature>
<keyword evidence="1 9" id="KW-0963">Cytoplasm</keyword>
<evidence type="ECO:0000313" key="11">
    <source>
        <dbReference type="EMBL" id="MBO8485418.1"/>
    </source>
</evidence>
<dbReference type="GO" id="GO:0004595">
    <property type="term" value="F:pantetheine-phosphate adenylyltransferase activity"/>
    <property type="evidence" value="ECO:0007669"/>
    <property type="project" value="UniProtKB-UniRule"/>
</dbReference>
<evidence type="ECO:0000256" key="8">
    <source>
        <dbReference type="ARBA" id="ARBA00029346"/>
    </source>
</evidence>
<evidence type="ECO:0000256" key="2">
    <source>
        <dbReference type="ARBA" id="ARBA00022679"/>
    </source>
</evidence>
<dbReference type="NCBIfam" id="TIGR01510">
    <property type="entry name" value="coaD_prev_kdtB"/>
    <property type="match status" value="1"/>
</dbReference>
<keyword evidence="3 9" id="KW-0548">Nucleotidyltransferase</keyword>
<dbReference type="EC" id="2.7.7.3" evidence="9"/>
<dbReference type="Proteomes" id="UP000823750">
    <property type="component" value="Unassembled WGS sequence"/>
</dbReference>
<evidence type="ECO:0000256" key="3">
    <source>
        <dbReference type="ARBA" id="ARBA00022695"/>
    </source>
</evidence>
<comment type="subunit">
    <text evidence="9">Homohexamer.</text>
</comment>
<evidence type="ECO:0000259" key="10">
    <source>
        <dbReference type="Pfam" id="PF01467"/>
    </source>
</evidence>
<comment type="similarity">
    <text evidence="9">Belongs to the bacterial CoaD family.</text>
</comment>
<keyword evidence="5 9" id="KW-0067">ATP-binding</keyword>
<dbReference type="HAMAP" id="MF_00151">
    <property type="entry name" value="PPAT_bact"/>
    <property type="match status" value="1"/>
</dbReference>
<feature type="binding site" evidence="9">
    <location>
        <position position="18"/>
    </location>
    <ligand>
        <name>ATP</name>
        <dbReference type="ChEBI" id="CHEBI:30616"/>
    </ligand>
</feature>
<feature type="binding site" evidence="9">
    <location>
        <position position="99"/>
    </location>
    <ligand>
        <name>ATP</name>
        <dbReference type="ChEBI" id="CHEBI:30616"/>
    </ligand>
</feature>
<comment type="cofactor">
    <cofactor evidence="9">
        <name>Mg(2+)</name>
        <dbReference type="ChEBI" id="CHEBI:18420"/>
    </cofactor>
</comment>
<comment type="catalytic activity">
    <reaction evidence="8 9">
        <text>(R)-4'-phosphopantetheine + ATP + H(+) = 3'-dephospho-CoA + diphosphate</text>
        <dbReference type="Rhea" id="RHEA:19801"/>
        <dbReference type="ChEBI" id="CHEBI:15378"/>
        <dbReference type="ChEBI" id="CHEBI:30616"/>
        <dbReference type="ChEBI" id="CHEBI:33019"/>
        <dbReference type="ChEBI" id="CHEBI:57328"/>
        <dbReference type="ChEBI" id="CHEBI:61723"/>
        <dbReference type="EC" id="2.7.7.3"/>
    </reaction>
</comment>
<reference evidence="11" key="2">
    <citation type="journal article" date="2021" name="PeerJ">
        <title>Extensive microbial diversity within the chicken gut microbiome revealed by metagenomics and culture.</title>
        <authorList>
            <person name="Gilroy R."/>
            <person name="Ravi A."/>
            <person name="Getino M."/>
            <person name="Pursley I."/>
            <person name="Horton D.L."/>
            <person name="Alikhan N.F."/>
            <person name="Baker D."/>
            <person name="Gharbi K."/>
            <person name="Hall N."/>
            <person name="Watson M."/>
            <person name="Adriaenssens E.M."/>
            <person name="Foster-Nyarko E."/>
            <person name="Jarju S."/>
            <person name="Secka A."/>
            <person name="Antonio M."/>
            <person name="Oren A."/>
            <person name="Chaudhuri R.R."/>
            <person name="La Ragione R."/>
            <person name="Hildebrand F."/>
            <person name="Pallen M.J."/>
        </authorList>
    </citation>
    <scope>NUCLEOTIDE SEQUENCE</scope>
    <source>
        <strain evidence="11">B2-16538</strain>
    </source>
</reference>
<dbReference type="InterPro" id="IPR001980">
    <property type="entry name" value="PPAT"/>
</dbReference>
<comment type="caution">
    <text evidence="11">The sequence shown here is derived from an EMBL/GenBank/DDBJ whole genome shotgun (WGS) entry which is preliminary data.</text>
</comment>
<dbReference type="Gene3D" id="3.40.50.620">
    <property type="entry name" value="HUPs"/>
    <property type="match status" value="1"/>
</dbReference>
<dbReference type="InterPro" id="IPR014729">
    <property type="entry name" value="Rossmann-like_a/b/a_fold"/>
</dbReference>
<dbReference type="PRINTS" id="PR01020">
    <property type="entry name" value="LPSBIOSNTHSS"/>
</dbReference>
<keyword evidence="6 9" id="KW-0460">Magnesium</keyword>
<dbReference type="InterPro" id="IPR004821">
    <property type="entry name" value="Cyt_trans-like"/>
</dbReference>
<feature type="site" description="Transition state stabilizer" evidence="9">
    <location>
        <position position="18"/>
    </location>
</feature>
<dbReference type="NCBIfam" id="TIGR00125">
    <property type="entry name" value="cyt_tran_rel"/>
    <property type="match status" value="1"/>
</dbReference>
<feature type="binding site" evidence="9">
    <location>
        <position position="88"/>
    </location>
    <ligand>
        <name>substrate</name>
    </ligand>
</feature>
<proteinExistence type="inferred from homology"/>
<reference evidence="11" key="1">
    <citation type="submission" date="2020-10" db="EMBL/GenBank/DDBJ databases">
        <authorList>
            <person name="Gilroy R."/>
        </authorList>
    </citation>
    <scope>NUCLEOTIDE SEQUENCE</scope>
    <source>
        <strain evidence="11">B2-16538</strain>
    </source>
</reference>
<dbReference type="AlphaFoldDB" id="A0A9D9NRK6"/>
<keyword evidence="4 9" id="KW-0547">Nucleotide-binding</keyword>
<evidence type="ECO:0000256" key="1">
    <source>
        <dbReference type="ARBA" id="ARBA00022490"/>
    </source>
</evidence>
<evidence type="ECO:0000256" key="6">
    <source>
        <dbReference type="ARBA" id="ARBA00022842"/>
    </source>
</evidence>
<gene>
    <name evidence="9 11" type="primary">coaD</name>
    <name evidence="11" type="ORF">IAB78_03225</name>
</gene>
<dbReference type="GO" id="GO:0005737">
    <property type="term" value="C:cytoplasm"/>
    <property type="evidence" value="ECO:0007669"/>
    <property type="project" value="UniProtKB-SubCell"/>
</dbReference>
<organism evidence="11 12">
    <name type="scientific">Candidatus Cryptobacteroides excrementavium</name>
    <dbReference type="NCBI Taxonomy" id="2840759"/>
    <lineage>
        <taxon>Bacteria</taxon>
        <taxon>Pseudomonadati</taxon>
        <taxon>Bacteroidota</taxon>
        <taxon>Bacteroidia</taxon>
        <taxon>Bacteroidales</taxon>
        <taxon>Candidatus Cryptobacteroides</taxon>
    </lineage>
</organism>
<comment type="subcellular location">
    <subcellularLocation>
        <location evidence="9">Cytoplasm</location>
    </subcellularLocation>
</comment>
<feature type="binding site" evidence="9">
    <location>
        <position position="74"/>
    </location>
    <ligand>
        <name>substrate</name>
    </ligand>
</feature>
<feature type="binding site" evidence="9">
    <location>
        <begin position="10"/>
        <end position="11"/>
    </location>
    <ligand>
        <name>ATP</name>
        <dbReference type="ChEBI" id="CHEBI:30616"/>
    </ligand>
</feature>
<dbReference type="PANTHER" id="PTHR21342">
    <property type="entry name" value="PHOSPHOPANTETHEINE ADENYLYLTRANSFERASE"/>
    <property type="match status" value="1"/>
</dbReference>
<dbReference type="GO" id="GO:0005524">
    <property type="term" value="F:ATP binding"/>
    <property type="evidence" value="ECO:0007669"/>
    <property type="project" value="UniProtKB-KW"/>
</dbReference>
<dbReference type="EMBL" id="JADILX010000055">
    <property type="protein sequence ID" value="MBO8485418.1"/>
    <property type="molecule type" value="Genomic_DNA"/>
</dbReference>
<evidence type="ECO:0000256" key="7">
    <source>
        <dbReference type="ARBA" id="ARBA00022993"/>
    </source>
</evidence>
<dbReference type="SUPFAM" id="SSF52374">
    <property type="entry name" value="Nucleotidylyl transferase"/>
    <property type="match status" value="1"/>
</dbReference>
<evidence type="ECO:0000256" key="9">
    <source>
        <dbReference type="HAMAP-Rule" id="MF_00151"/>
    </source>
</evidence>
<feature type="binding site" evidence="9">
    <location>
        <begin position="89"/>
        <end position="91"/>
    </location>
    <ligand>
        <name>ATP</name>
        <dbReference type="ChEBI" id="CHEBI:30616"/>
    </ligand>
</feature>
<protein>
    <recommendedName>
        <fullName evidence="9">Phosphopantetheine adenylyltransferase</fullName>
        <ecNumber evidence="9">2.7.7.3</ecNumber>
    </recommendedName>
    <alternativeName>
        <fullName evidence="9">Dephospho-CoA pyrophosphorylase</fullName>
    </alternativeName>
    <alternativeName>
        <fullName evidence="9">Pantetheine-phosphate adenylyltransferase</fullName>
        <shortName evidence="9">PPAT</shortName>
    </alternativeName>
</protein>